<organism evidence="4 5">
    <name type="scientific">Nitrosospira multiformis (strain ATCC 25196 / NCIMB 11849 / C 71)</name>
    <dbReference type="NCBI Taxonomy" id="323848"/>
    <lineage>
        <taxon>Bacteria</taxon>
        <taxon>Pseudomonadati</taxon>
        <taxon>Pseudomonadota</taxon>
        <taxon>Betaproteobacteria</taxon>
        <taxon>Nitrosomonadales</taxon>
        <taxon>Nitrosomonadaceae</taxon>
        <taxon>Nitrosospira</taxon>
    </lineage>
</organism>
<protein>
    <recommendedName>
        <fullName evidence="6">PelD GGDEF domain-containing protein</fullName>
    </recommendedName>
</protein>
<dbReference type="Proteomes" id="UP000002718">
    <property type="component" value="Chromosome"/>
</dbReference>
<proteinExistence type="predicted"/>
<gene>
    <name evidence="4" type="ordered locus">Nmul_A2436</name>
</gene>
<feature type="transmembrane region" description="Helical" evidence="1">
    <location>
        <begin position="52"/>
        <end position="80"/>
    </location>
</feature>
<evidence type="ECO:0000313" key="4">
    <source>
        <dbReference type="EMBL" id="ABB75725.1"/>
    </source>
</evidence>
<dbReference type="InterPro" id="IPR038367">
    <property type="entry name" value="PelD_GGDEF_sf"/>
</dbReference>
<dbReference type="Gene3D" id="3.30.70.2880">
    <property type="match status" value="1"/>
</dbReference>
<keyword evidence="1" id="KW-0812">Transmembrane</keyword>
<evidence type="ECO:0008006" key="6">
    <source>
        <dbReference type="Google" id="ProtNLM"/>
    </source>
</evidence>
<dbReference type="Pfam" id="PF13492">
    <property type="entry name" value="GAF_3"/>
    <property type="match status" value="1"/>
</dbReference>
<evidence type="ECO:0000313" key="5">
    <source>
        <dbReference type="Proteomes" id="UP000002718"/>
    </source>
</evidence>
<dbReference type="InterPro" id="IPR003018">
    <property type="entry name" value="GAF"/>
</dbReference>
<keyword evidence="1" id="KW-0472">Membrane</keyword>
<dbReference type="InterPro" id="IPR031583">
    <property type="entry name" value="PelD_GGDEF"/>
</dbReference>
<dbReference type="InterPro" id="IPR029016">
    <property type="entry name" value="GAF-like_dom_sf"/>
</dbReference>
<dbReference type="OrthoDB" id="5442761at2"/>
<feature type="domain" description="PelD GGDEF" evidence="3">
    <location>
        <begin position="320"/>
        <end position="398"/>
    </location>
</feature>
<dbReference type="SUPFAM" id="SSF55781">
    <property type="entry name" value="GAF domain-like"/>
    <property type="match status" value="1"/>
</dbReference>
<dbReference type="EMBL" id="CP000103">
    <property type="protein sequence ID" value="ABB75725.1"/>
    <property type="molecule type" value="Genomic_DNA"/>
</dbReference>
<evidence type="ECO:0000259" key="2">
    <source>
        <dbReference type="Pfam" id="PF13492"/>
    </source>
</evidence>
<reference evidence="5" key="1">
    <citation type="submission" date="2005-08" db="EMBL/GenBank/DDBJ databases">
        <title>Complete sequence of chromosome 1 of Nitrosospira multiformis ATCC 25196.</title>
        <authorList>
            <person name="Copeland A."/>
            <person name="Lucas S."/>
            <person name="Lapidus A."/>
            <person name="Barry K."/>
            <person name="Detter J.C."/>
            <person name="Glavina T."/>
            <person name="Hammon N."/>
            <person name="Israni S."/>
            <person name="Pitluck S."/>
            <person name="Chain P."/>
            <person name="Malfatti S."/>
            <person name="Shin M."/>
            <person name="Vergez L."/>
            <person name="Schmutz J."/>
            <person name="Larimer F."/>
            <person name="Land M."/>
            <person name="Hauser L."/>
            <person name="Kyrpides N."/>
            <person name="Lykidis A."/>
            <person name="Richardson P."/>
        </authorList>
    </citation>
    <scope>NUCLEOTIDE SEQUENCE [LARGE SCALE GENOMIC DNA]</scope>
    <source>
        <strain evidence="5">ATCC 25196 / NCIMB 11849 / C 71</strain>
    </source>
</reference>
<accession>Q2Y696</accession>
<name>Q2Y696_NITMU</name>
<dbReference type="Gene3D" id="3.30.450.40">
    <property type="match status" value="1"/>
</dbReference>
<evidence type="ECO:0000259" key="3">
    <source>
        <dbReference type="Pfam" id="PF16963"/>
    </source>
</evidence>
<dbReference type="Pfam" id="PF16963">
    <property type="entry name" value="PelD_GGDEF"/>
    <property type="match status" value="1"/>
</dbReference>
<keyword evidence="5" id="KW-1185">Reference proteome</keyword>
<evidence type="ECO:0000256" key="1">
    <source>
        <dbReference type="SAM" id="Phobius"/>
    </source>
</evidence>
<dbReference type="HOGENOM" id="CLU_046136_1_0_4"/>
<sequence>MEKSMMPGNVLQNKWLESIAVSLSLPIIGYAVDPSDPFFVDYRFPWLILAPLLIGLQYGFACGIASAALLISVISIGFFLRLPQVPFFPKEMVTGLLLLTVITAEFRESWVRKIRLLEHQYNYLKVRMDKFARSYHLIKGSHYQLEQHLASQAKSLRLSLLDLKKKILSLEENRGEPLAGISEDILKILASYANVQTAGIYAVDEQRNINVNPVARLGQPRTLSSSDSVIREALSTGHVASIEVERNDSAPATGALVAIPLVDVYQKIWGMVVVSEMPLFAFQEATMDFLAVLGGKIGDLIKRRAESYSQDNDGRKAFEARLRRILGELKYLKTTAVAIAVTINTEELQREFLVKFQSELRGVDEILIAKDRDDRSLFLILLPSTDVTGANEFLNRIELSRPSADAICEGPDRTAFSFRDDNIRVCMWILHNKTSSEEVLLEIERFCKNEFIYKEFRESECLYS</sequence>
<dbReference type="KEGG" id="nmu:Nmul_A2436"/>
<keyword evidence="1" id="KW-1133">Transmembrane helix</keyword>
<dbReference type="AlphaFoldDB" id="Q2Y696"/>
<dbReference type="STRING" id="323848.Nmul_A2436"/>
<dbReference type="eggNOG" id="COG2203">
    <property type="taxonomic scope" value="Bacteria"/>
</dbReference>
<feature type="domain" description="GAF" evidence="2">
    <location>
        <begin position="180"/>
        <end position="298"/>
    </location>
</feature>
<reference evidence="4 5" key="2">
    <citation type="journal article" date="2008" name="Appl. Environ. Microbiol.">
        <title>Complete genome sequence of Nitrosospira multiformis, an ammonia-oxidizing bacterium from the soil environment.</title>
        <authorList>
            <person name="Norton J.M."/>
            <person name="Klotz M.G."/>
            <person name="Stein L.Y."/>
            <person name="Arp D.J."/>
            <person name="Bottomley P.J."/>
            <person name="Chain P.S."/>
            <person name="Hauser L.J."/>
            <person name="Land M.L."/>
            <person name="Larimer F.W."/>
            <person name="Shin M.W."/>
            <person name="Starkenburg S.R."/>
        </authorList>
    </citation>
    <scope>NUCLEOTIDE SEQUENCE [LARGE SCALE GENOMIC DNA]</scope>
    <source>
        <strain evidence="5">ATCC 25196 / NCIMB 11849 / C 71</strain>
    </source>
</reference>